<dbReference type="InterPro" id="IPR041036">
    <property type="entry name" value="GH5_C"/>
</dbReference>
<comment type="caution">
    <text evidence="2">The sequence shown here is derived from an EMBL/GenBank/DDBJ whole genome shotgun (WGS) entry which is preliminary data.</text>
</comment>
<dbReference type="Pfam" id="PF18564">
    <property type="entry name" value="Glyco_hydro_5_C"/>
    <property type="match status" value="1"/>
</dbReference>
<dbReference type="InterPro" id="IPR013780">
    <property type="entry name" value="Glyco_hydro_b"/>
</dbReference>
<feature type="domain" description="Glycoside hydrolase family 5 C-terminal" evidence="1">
    <location>
        <begin position="327"/>
        <end position="411"/>
    </location>
</feature>
<reference evidence="3" key="1">
    <citation type="journal article" date="2019" name="Int. J. Syst. Evol. Microbiol.">
        <title>The Global Catalogue of Microorganisms (GCM) 10K type strain sequencing project: providing services to taxonomists for standard genome sequencing and annotation.</title>
        <authorList>
            <consortium name="The Broad Institute Genomics Platform"/>
            <consortium name="The Broad Institute Genome Sequencing Center for Infectious Disease"/>
            <person name="Wu L."/>
            <person name="Ma J."/>
        </authorList>
    </citation>
    <scope>NUCLEOTIDE SEQUENCE [LARGE SCALE GENOMIC DNA]</scope>
    <source>
        <strain evidence="3">JCM 4816</strain>
    </source>
</reference>
<dbReference type="Proteomes" id="UP001596174">
    <property type="component" value="Unassembled WGS sequence"/>
</dbReference>
<name>A0ABW1G5A4_9ACTN</name>
<evidence type="ECO:0000259" key="1">
    <source>
        <dbReference type="Pfam" id="PF18564"/>
    </source>
</evidence>
<evidence type="ECO:0000313" key="2">
    <source>
        <dbReference type="EMBL" id="MFC5908996.1"/>
    </source>
</evidence>
<dbReference type="Gene3D" id="2.60.40.1180">
    <property type="entry name" value="Golgi alpha-mannosidase II"/>
    <property type="match status" value="1"/>
</dbReference>
<accession>A0ABW1G5A4</accession>
<dbReference type="EMBL" id="JBHSQJ010000071">
    <property type="protein sequence ID" value="MFC5908996.1"/>
    <property type="molecule type" value="Genomic_DNA"/>
</dbReference>
<keyword evidence="3" id="KW-1185">Reference proteome</keyword>
<sequence>MALLVPACAAGLLALVGPDGPGAPGQRFLTDAQGRALFLYGVNDTVGAVTGSGSVAAEQRLLGTDFVRLQLAGADPASLRAAAQRVRWYARQGSYVLLVLPSPGPAGDLAWWDGFWSGDGAGGATRRAYLDAWAAVSRYFASDATVVGYDLLDRPWGGSLPGPVFEAGPLAGFYQELIGRVRQADGRHWLFVEPAAIAGRGMASALPHLDDPRPGGARLGYAPQLAPVTLERGRYQDDNAFLTDRFLASWAVQVRRTARRLGAPVVVGSWSTDVSLPEAHLYLDRVQQVLGDLLAGEAWWTAQPGPRSPWAAPGRPADFASVLATVYPRAVAGQPLAFSYDKSVSTVTLTWRDLAGVRGRTEVYLPPGDFPGPLQVELDGGDSGATSWDPSRHVLSVTVVQATGAVHQLRITPGH</sequence>
<proteinExistence type="predicted"/>
<evidence type="ECO:0000313" key="3">
    <source>
        <dbReference type="Proteomes" id="UP001596174"/>
    </source>
</evidence>
<dbReference type="RefSeq" id="WP_380584391.1">
    <property type="nucleotide sequence ID" value="NZ_JBHSQJ010000071.1"/>
</dbReference>
<dbReference type="InterPro" id="IPR017853">
    <property type="entry name" value="GH"/>
</dbReference>
<gene>
    <name evidence="2" type="ORF">ACFP3V_17445</name>
</gene>
<dbReference type="SUPFAM" id="SSF51445">
    <property type="entry name" value="(Trans)glycosidases"/>
    <property type="match status" value="1"/>
</dbReference>
<organism evidence="2 3">
    <name type="scientific">Streptacidiphilus monticola</name>
    <dbReference type="NCBI Taxonomy" id="2161674"/>
    <lineage>
        <taxon>Bacteria</taxon>
        <taxon>Bacillati</taxon>
        <taxon>Actinomycetota</taxon>
        <taxon>Actinomycetes</taxon>
        <taxon>Kitasatosporales</taxon>
        <taxon>Streptomycetaceae</taxon>
        <taxon>Streptacidiphilus</taxon>
    </lineage>
</organism>
<dbReference type="Gene3D" id="3.20.20.80">
    <property type="entry name" value="Glycosidases"/>
    <property type="match status" value="1"/>
</dbReference>
<protein>
    <recommendedName>
        <fullName evidence="1">Glycoside hydrolase family 5 C-terminal domain-containing protein</fullName>
    </recommendedName>
</protein>